<dbReference type="InterPro" id="IPR003439">
    <property type="entry name" value="ABC_transporter-like_ATP-bd"/>
</dbReference>
<evidence type="ECO:0000313" key="5">
    <source>
        <dbReference type="Proteomes" id="UP000194873"/>
    </source>
</evidence>
<dbReference type="Pfam" id="PF00005">
    <property type="entry name" value="ABC_tran"/>
    <property type="match status" value="2"/>
</dbReference>
<feature type="domain" description="ABC transporter" evidence="3">
    <location>
        <begin position="6"/>
        <end position="258"/>
    </location>
</feature>
<accession>A0A243W8B1</accession>
<keyword evidence="5" id="KW-1185">Reference proteome</keyword>
<dbReference type="PROSITE" id="PS50893">
    <property type="entry name" value="ABC_TRANSPORTER_2"/>
    <property type="match status" value="2"/>
</dbReference>
<evidence type="ECO:0000256" key="2">
    <source>
        <dbReference type="ARBA" id="ARBA00022840"/>
    </source>
</evidence>
<reference evidence="4 5" key="1">
    <citation type="submission" date="2017-01" db="EMBL/GenBank/DDBJ databases">
        <title>A new Hymenobacter.</title>
        <authorList>
            <person name="Liang Y."/>
            <person name="Feng F."/>
        </authorList>
    </citation>
    <scope>NUCLEOTIDE SEQUENCE [LARGE SCALE GENOMIC DNA]</scope>
    <source>
        <strain evidence="4">MIMBbqt21</strain>
    </source>
</reference>
<evidence type="ECO:0000256" key="1">
    <source>
        <dbReference type="ARBA" id="ARBA00022741"/>
    </source>
</evidence>
<dbReference type="RefSeq" id="WP_086596246.1">
    <property type="nucleotide sequence ID" value="NZ_MTSE01000016.1"/>
</dbReference>
<name>A0A243W8B1_9BACT</name>
<evidence type="ECO:0000259" key="3">
    <source>
        <dbReference type="PROSITE" id="PS50893"/>
    </source>
</evidence>
<dbReference type="PANTHER" id="PTHR43514">
    <property type="entry name" value="ABC TRANSPORTER I FAMILY MEMBER 10"/>
    <property type="match status" value="1"/>
</dbReference>
<keyword evidence="2" id="KW-0067">ATP-binding</keyword>
<dbReference type="InterPro" id="IPR003593">
    <property type="entry name" value="AAA+_ATPase"/>
</dbReference>
<dbReference type="AlphaFoldDB" id="A0A243W8B1"/>
<dbReference type="EMBL" id="MTSE01000016">
    <property type="protein sequence ID" value="OUJ71404.1"/>
    <property type="molecule type" value="Genomic_DNA"/>
</dbReference>
<organism evidence="4 5">
    <name type="scientific">Hymenobacter crusticola</name>
    <dbReference type="NCBI Taxonomy" id="1770526"/>
    <lineage>
        <taxon>Bacteria</taxon>
        <taxon>Pseudomonadati</taxon>
        <taxon>Bacteroidota</taxon>
        <taxon>Cytophagia</taxon>
        <taxon>Cytophagales</taxon>
        <taxon>Hymenobacteraceae</taxon>
        <taxon>Hymenobacter</taxon>
    </lineage>
</organism>
<gene>
    <name evidence="4" type="ORF">BXP70_21855</name>
</gene>
<dbReference type="Gene3D" id="3.40.50.300">
    <property type="entry name" value="P-loop containing nucleotide triphosphate hydrolases"/>
    <property type="match status" value="2"/>
</dbReference>
<dbReference type="GO" id="GO:0016887">
    <property type="term" value="F:ATP hydrolysis activity"/>
    <property type="evidence" value="ECO:0007669"/>
    <property type="project" value="InterPro"/>
</dbReference>
<dbReference type="SMART" id="SM00382">
    <property type="entry name" value="AAA"/>
    <property type="match status" value="2"/>
</dbReference>
<dbReference type="OrthoDB" id="9789994at2"/>
<feature type="domain" description="ABC transporter" evidence="3">
    <location>
        <begin position="279"/>
        <end position="500"/>
    </location>
</feature>
<proteinExistence type="predicted"/>
<keyword evidence="1" id="KW-0547">Nucleotide-binding</keyword>
<dbReference type="PANTHER" id="PTHR43514:SF4">
    <property type="entry name" value="ABC TRANSPORTER I FAMILY MEMBER 10"/>
    <property type="match status" value="1"/>
</dbReference>
<evidence type="ECO:0000313" key="4">
    <source>
        <dbReference type="EMBL" id="OUJ71404.1"/>
    </source>
</evidence>
<dbReference type="InterPro" id="IPR027417">
    <property type="entry name" value="P-loop_NTPase"/>
</dbReference>
<comment type="caution">
    <text evidence="4">The sequence shown here is derived from an EMBL/GenBank/DDBJ whole genome shotgun (WGS) entry which is preliminary data.</text>
</comment>
<protein>
    <submittedName>
        <fullName evidence="4">ABC transporter</fullName>
    </submittedName>
</protein>
<dbReference type="GO" id="GO:0005524">
    <property type="term" value="F:ATP binding"/>
    <property type="evidence" value="ECO:0007669"/>
    <property type="project" value="UniProtKB-KW"/>
</dbReference>
<dbReference type="InterPro" id="IPR050334">
    <property type="entry name" value="Molybdenum_import_ModC"/>
</dbReference>
<dbReference type="SUPFAM" id="SSF52540">
    <property type="entry name" value="P-loop containing nucleoside triphosphate hydrolases"/>
    <property type="match status" value="2"/>
</dbReference>
<sequence>MNNPILSFEHITVRYLQQVLFADLTFQVMPGQQWALVGKSGSGKSALLETIAGNFNIMGGNASLPLLEEVVQRHIGADPFLTPRKLMGKVGAKYAFRTLSNTTEFYYQQRFNAHDSEDALTVRRYLATIQSYAEQPFWTYERTIDTLHLAHLQEQQLIKLSNGETKRLLIAAALLKNPLLLLLDNPLTGLDKQTRATFNDILGAITASGITIIMATAPGEIPMSITHVAELDAGHIVRTSTREEYQMQEAATTELPPLDEQELRALLALAPTPAFEVIAQLKDVSISYGGKRVLDQISWEVRQGERWALVGPNGAGKSTLLSLLNGDNPQAYGKNITLFDRKRGSGESIWDIKKKIGFVSPELFQYFPSQNTCQQVIESGFYDTLGLFRKSQAPNAALALRWMRVLALEHFAATPFRKVAASVQRLCLLARAMAKNPPLFIFDEPCQGLDAEQQQHFKHVLDTICQVSNATLIYVSHYQQEIPASVTHVLQLDQGKQVEA</sequence>
<dbReference type="Proteomes" id="UP000194873">
    <property type="component" value="Unassembled WGS sequence"/>
</dbReference>